<name>A0A9N9ZFQ6_9HYPO</name>
<feature type="domain" description="MYND-type" evidence="5">
    <location>
        <begin position="54"/>
        <end position="98"/>
    </location>
</feature>
<dbReference type="EMBL" id="CABFOC020000051">
    <property type="protein sequence ID" value="CAH0054753.1"/>
    <property type="molecule type" value="Genomic_DNA"/>
</dbReference>
<dbReference type="Gene3D" id="6.10.140.2220">
    <property type="match status" value="1"/>
</dbReference>
<accession>A0A9N9ZFQ6</accession>
<evidence type="ECO:0000256" key="1">
    <source>
        <dbReference type="ARBA" id="ARBA00022723"/>
    </source>
</evidence>
<keyword evidence="2 4" id="KW-0863">Zinc-finger</keyword>
<dbReference type="SUPFAM" id="SSF144232">
    <property type="entry name" value="HIT/MYND zinc finger-like"/>
    <property type="match status" value="1"/>
</dbReference>
<proteinExistence type="predicted"/>
<reference evidence="6" key="1">
    <citation type="submission" date="2021-10" db="EMBL/GenBank/DDBJ databases">
        <authorList>
            <person name="Piombo E."/>
        </authorList>
    </citation>
    <scope>NUCLEOTIDE SEQUENCE</scope>
</reference>
<evidence type="ECO:0000259" key="5">
    <source>
        <dbReference type="PROSITE" id="PS50865"/>
    </source>
</evidence>
<keyword evidence="3" id="KW-0862">Zinc</keyword>
<dbReference type="GO" id="GO:0008270">
    <property type="term" value="F:zinc ion binding"/>
    <property type="evidence" value="ECO:0007669"/>
    <property type="project" value="UniProtKB-KW"/>
</dbReference>
<dbReference type="InterPro" id="IPR002893">
    <property type="entry name" value="Znf_MYND"/>
</dbReference>
<dbReference type="PROSITE" id="PS50865">
    <property type="entry name" value="ZF_MYND_2"/>
    <property type="match status" value="1"/>
</dbReference>
<evidence type="ECO:0000256" key="3">
    <source>
        <dbReference type="ARBA" id="ARBA00022833"/>
    </source>
</evidence>
<keyword evidence="7" id="KW-1185">Reference proteome</keyword>
<dbReference type="OrthoDB" id="432970at2759"/>
<dbReference type="Proteomes" id="UP000775872">
    <property type="component" value="Unassembled WGS sequence"/>
</dbReference>
<evidence type="ECO:0000313" key="7">
    <source>
        <dbReference type="Proteomes" id="UP000775872"/>
    </source>
</evidence>
<evidence type="ECO:0000313" key="6">
    <source>
        <dbReference type="EMBL" id="CAH0054753.1"/>
    </source>
</evidence>
<protein>
    <recommendedName>
        <fullName evidence="5">MYND-type domain-containing protein</fullName>
    </recommendedName>
</protein>
<evidence type="ECO:0000256" key="4">
    <source>
        <dbReference type="PROSITE-ProRule" id="PRU00134"/>
    </source>
</evidence>
<dbReference type="AlphaFoldDB" id="A0A9N9ZFQ6"/>
<evidence type="ECO:0000256" key="2">
    <source>
        <dbReference type="ARBA" id="ARBA00022771"/>
    </source>
</evidence>
<comment type="caution">
    <text evidence="6">The sequence shown here is derived from an EMBL/GenBank/DDBJ whole genome shotgun (WGS) entry which is preliminary data.</text>
</comment>
<organism evidence="6 7">
    <name type="scientific">Clonostachys solani</name>
    <dbReference type="NCBI Taxonomy" id="160281"/>
    <lineage>
        <taxon>Eukaryota</taxon>
        <taxon>Fungi</taxon>
        <taxon>Dikarya</taxon>
        <taxon>Ascomycota</taxon>
        <taxon>Pezizomycotina</taxon>
        <taxon>Sordariomycetes</taxon>
        <taxon>Hypocreomycetidae</taxon>
        <taxon>Hypocreales</taxon>
        <taxon>Bionectriaceae</taxon>
        <taxon>Clonostachys</taxon>
    </lineage>
</organism>
<keyword evidence="1" id="KW-0479">Metal-binding</keyword>
<gene>
    <name evidence="6" type="ORF">CSOL1703_00016827</name>
</gene>
<sequence>MATGSIIPNIEDWVAWLQENGMPLMPNRKPSPTIASINGPSSLPYGTMPNYQKCAGCGKGGCTLACSGCKITDVGHLRVHYCSSECQKAGWLSHWKVCSSRQQLARAVSILTGLWAALQSSTYAERCDFSSEENGLIAAETWKNDEDRRCYTGASFVRRFPDDVIPTNMSAKAEKAVLFDKNAEEITSTGMPWVKTFLQPFCMKIEEIDINIKNPALMIGSLKFTTHNVLRVTTKTGEVLAIDISGARYVFRRYRIDTILLECAIGNATRRAAVQLFVLVPENPDVVLFRRRESLINHITEGIDHSIASFPGGINSLMLSPQGHFEDFQHLIIRNAKRFMDDALPLLHRAGVGRMFFDDVLGNNQLSPAITPHAKYAKPLKKVWFTEAEMTSFKDDQSLKKMWMCRMAKLHKEKCDQRHPWMVECVK</sequence>
<dbReference type="Pfam" id="PF01753">
    <property type="entry name" value="zf-MYND"/>
    <property type="match status" value="1"/>
</dbReference>